<organism evidence="3 4">
    <name type="scientific">Acacia crassicarpa</name>
    <name type="common">northern wattle</name>
    <dbReference type="NCBI Taxonomy" id="499986"/>
    <lineage>
        <taxon>Eukaryota</taxon>
        <taxon>Viridiplantae</taxon>
        <taxon>Streptophyta</taxon>
        <taxon>Embryophyta</taxon>
        <taxon>Tracheophyta</taxon>
        <taxon>Spermatophyta</taxon>
        <taxon>Magnoliopsida</taxon>
        <taxon>eudicotyledons</taxon>
        <taxon>Gunneridae</taxon>
        <taxon>Pentapetalae</taxon>
        <taxon>rosids</taxon>
        <taxon>fabids</taxon>
        <taxon>Fabales</taxon>
        <taxon>Fabaceae</taxon>
        <taxon>Caesalpinioideae</taxon>
        <taxon>mimosoid clade</taxon>
        <taxon>Acacieae</taxon>
        <taxon>Acacia</taxon>
    </lineage>
</organism>
<feature type="transmembrane region" description="Helical" evidence="1">
    <location>
        <begin position="73"/>
        <end position="94"/>
    </location>
</feature>
<dbReference type="InterPro" id="IPR003010">
    <property type="entry name" value="C-N_Hydrolase"/>
</dbReference>
<feature type="domain" description="CN hydrolase" evidence="2">
    <location>
        <begin position="1"/>
        <end position="95"/>
    </location>
</feature>
<comment type="caution">
    <text evidence="3">The sequence shown here is derived from an EMBL/GenBank/DDBJ whole genome shotgun (WGS) entry which is preliminary data.</text>
</comment>
<dbReference type="EMBL" id="JAWXYG010000002">
    <property type="protein sequence ID" value="KAK4281661.1"/>
    <property type="molecule type" value="Genomic_DNA"/>
</dbReference>
<evidence type="ECO:0000313" key="4">
    <source>
        <dbReference type="Proteomes" id="UP001293593"/>
    </source>
</evidence>
<keyword evidence="1" id="KW-0472">Membrane</keyword>
<dbReference type="PANTHER" id="PTHR23088:SF30">
    <property type="entry name" value="OMEGA-AMIDASE NIT2"/>
    <property type="match status" value="1"/>
</dbReference>
<dbReference type="Proteomes" id="UP001293593">
    <property type="component" value="Unassembled WGS sequence"/>
</dbReference>
<dbReference type="AlphaFoldDB" id="A0AAE1TEF1"/>
<keyword evidence="1" id="KW-1133">Transmembrane helix</keyword>
<dbReference type="Gene3D" id="3.60.110.10">
    <property type="entry name" value="Carbon-nitrogen hydrolase"/>
    <property type="match status" value="1"/>
</dbReference>
<name>A0AAE1TEF1_9FABA</name>
<dbReference type="GO" id="GO:0006541">
    <property type="term" value="P:glutamine metabolic process"/>
    <property type="evidence" value="ECO:0007669"/>
    <property type="project" value="TreeGrafter"/>
</dbReference>
<reference evidence="3" key="1">
    <citation type="submission" date="2023-10" db="EMBL/GenBank/DDBJ databases">
        <title>Chromosome-level genome of the transformable northern wattle, Acacia crassicarpa.</title>
        <authorList>
            <person name="Massaro I."/>
            <person name="Sinha N.R."/>
            <person name="Poethig S."/>
            <person name="Leichty A.R."/>
        </authorList>
    </citation>
    <scope>NUCLEOTIDE SEQUENCE</scope>
    <source>
        <strain evidence="3">Acra3RX</strain>
        <tissue evidence="3">Leaf</tissue>
    </source>
</reference>
<protein>
    <recommendedName>
        <fullName evidence="2">CN hydrolase domain-containing protein</fullName>
    </recommendedName>
</protein>
<dbReference type="Pfam" id="PF00795">
    <property type="entry name" value="CN_hydrolase"/>
    <property type="match status" value="1"/>
</dbReference>
<dbReference type="PROSITE" id="PS50263">
    <property type="entry name" value="CN_HYDROLASE"/>
    <property type="match status" value="1"/>
</dbReference>
<evidence type="ECO:0000256" key="1">
    <source>
        <dbReference type="SAM" id="Phobius"/>
    </source>
</evidence>
<dbReference type="GO" id="GO:0050152">
    <property type="term" value="F:omega-amidase activity"/>
    <property type="evidence" value="ECO:0007669"/>
    <property type="project" value="TreeGrafter"/>
</dbReference>
<dbReference type="GO" id="GO:0005739">
    <property type="term" value="C:mitochondrion"/>
    <property type="evidence" value="ECO:0007669"/>
    <property type="project" value="TreeGrafter"/>
</dbReference>
<sequence length="95" mass="10765">MLSEVSRLLKIMTVRGSILERYKGRIYNTYCVFGNDGKLKAKHRKIHLFDIDIPGKITFMESKTLTVGEAPTIVATSLICCFTFHLITVMLLLLS</sequence>
<keyword evidence="4" id="KW-1185">Reference proteome</keyword>
<dbReference type="GO" id="GO:0006528">
    <property type="term" value="P:asparagine metabolic process"/>
    <property type="evidence" value="ECO:0007669"/>
    <property type="project" value="TreeGrafter"/>
</dbReference>
<gene>
    <name evidence="3" type="ORF">QN277_013126</name>
</gene>
<dbReference type="InterPro" id="IPR036526">
    <property type="entry name" value="C-N_Hydrolase_sf"/>
</dbReference>
<dbReference type="PANTHER" id="PTHR23088">
    <property type="entry name" value="NITRILASE-RELATED"/>
    <property type="match status" value="1"/>
</dbReference>
<evidence type="ECO:0000259" key="2">
    <source>
        <dbReference type="PROSITE" id="PS50263"/>
    </source>
</evidence>
<accession>A0AAE1TEF1</accession>
<dbReference type="GO" id="GO:0006107">
    <property type="term" value="P:oxaloacetate metabolic process"/>
    <property type="evidence" value="ECO:0007669"/>
    <property type="project" value="TreeGrafter"/>
</dbReference>
<evidence type="ECO:0000313" key="3">
    <source>
        <dbReference type="EMBL" id="KAK4281661.1"/>
    </source>
</evidence>
<dbReference type="SUPFAM" id="SSF56317">
    <property type="entry name" value="Carbon-nitrogen hydrolase"/>
    <property type="match status" value="1"/>
</dbReference>
<proteinExistence type="predicted"/>
<keyword evidence="1" id="KW-0812">Transmembrane</keyword>